<feature type="region of interest" description="Disordered" evidence="9">
    <location>
        <begin position="150"/>
        <end position="207"/>
    </location>
</feature>
<dbReference type="GO" id="GO:0005634">
    <property type="term" value="C:nucleus"/>
    <property type="evidence" value="ECO:0007669"/>
    <property type="project" value="UniProtKB-SubCell"/>
</dbReference>
<feature type="domain" description="Homeobox" evidence="10">
    <location>
        <begin position="222"/>
        <end position="282"/>
    </location>
</feature>
<evidence type="ECO:0000256" key="2">
    <source>
        <dbReference type="ARBA" id="ARBA00009107"/>
    </source>
</evidence>
<dbReference type="Gene3D" id="1.10.10.60">
    <property type="entry name" value="Homeodomain-like"/>
    <property type="match status" value="1"/>
</dbReference>
<feature type="region of interest" description="Disordered" evidence="9">
    <location>
        <begin position="365"/>
        <end position="386"/>
    </location>
</feature>
<dbReference type="SMART" id="SM00389">
    <property type="entry name" value="HOX"/>
    <property type="match status" value="1"/>
</dbReference>
<feature type="compositionally biased region" description="Polar residues" evidence="9">
    <location>
        <begin position="318"/>
        <end position="331"/>
    </location>
</feature>
<feature type="compositionally biased region" description="Low complexity" evidence="9">
    <location>
        <begin position="106"/>
        <end position="117"/>
    </location>
</feature>
<keyword evidence="6 7" id="KW-0539">Nucleus</keyword>
<dbReference type="Pfam" id="PF00046">
    <property type="entry name" value="Homeodomain"/>
    <property type="match status" value="1"/>
</dbReference>
<evidence type="ECO:0000259" key="10">
    <source>
        <dbReference type="PROSITE" id="PS50071"/>
    </source>
</evidence>
<feature type="compositionally biased region" description="Polar residues" evidence="9">
    <location>
        <begin position="39"/>
        <end position="59"/>
    </location>
</feature>
<organism evidence="11 12">
    <name type="scientific">Cephus cinctus</name>
    <name type="common">Wheat stem sawfly</name>
    <dbReference type="NCBI Taxonomy" id="211228"/>
    <lineage>
        <taxon>Eukaryota</taxon>
        <taxon>Metazoa</taxon>
        <taxon>Ecdysozoa</taxon>
        <taxon>Arthropoda</taxon>
        <taxon>Hexapoda</taxon>
        <taxon>Insecta</taxon>
        <taxon>Pterygota</taxon>
        <taxon>Neoptera</taxon>
        <taxon>Endopterygota</taxon>
        <taxon>Hymenoptera</taxon>
        <taxon>Cephoidea</taxon>
        <taxon>Cephidae</taxon>
        <taxon>Cephus</taxon>
    </lineage>
</organism>
<dbReference type="PANTHER" id="PTHR45659">
    <property type="entry name" value="HOMEOBOX PROTEIN HOX"/>
    <property type="match status" value="1"/>
</dbReference>
<feature type="region of interest" description="Disordered" evidence="9">
    <location>
        <begin position="16"/>
        <end position="59"/>
    </location>
</feature>
<proteinExistence type="inferred from homology"/>
<feature type="compositionally biased region" description="Low complexity" evidence="9">
    <location>
        <begin position="176"/>
        <end position="188"/>
    </location>
</feature>
<evidence type="ECO:0000256" key="3">
    <source>
        <dbReference type="ARBA" id="ARBA00022473"/>
    </source>
</evidence>
<comment type="subcellular location">
    <subcellularLocation>
        <location evidence="1 7 8">Nucleus</location>
    </subcellularLocation>
</comment>
<dbReference type="InterPro" id="IPR001356">
    <property type="entry name" value="HD"/>
</dbReference>
<dbReference type="CDD" id="cd00086">
    <property type="entry name" value="homeodomain"/>
    <property type="match status" value="1"/>
</dbReference>
<feature type="compositionally biased region" description="Low complexity" evidence="9">
    <location>
        <begin position="332"/>
        <end position="348"/>
    </location>
</feature>
<evidence type="ECO:0000313" key="12">
    <source>
        <dbReference type="RefSeq" id="XP_015600378.1"/>
    </source>
</evidence>
<evidence type="ECO:0000256" key="7">
    <source>
        <dbReference type="PROSITE-ProRule" id="PRU00108"/>
    </source>
</evidence>
<dbReference type="InterPro" id="IPR050296">
    <property type="entry name" value="Antp_homeobox"/>
</dbReference>
<dbReference type="PANTHER" id="PTHR45659:SF4">
    <property type="entry name" value="HOMEOBOX PROTEIN ABDOMINAL-A"/>
    <property type="match status" value="1"/>
</dbReference>
<dbReference type="InterPro" id="IPR020479">
    <property type="entry name" value="HD_metazoa"/>
</dbReference>
<evidence type="ECO:0000256" key="8">
    <source>
        <dbReference type="RuleBase" id="RU000682"/>
    </source>
</evidence>
<dbReference type="RefSeq" id="XP_015600378.1">
    <property type="nucleotide sequence ID" value="XM_015744892.1"/>
</dbReference>
<evidence type="ECO:0000256" key="5">
    <source>
        <dbReference type="ARBA" id="ARBA00023155"/>
    </source>
</evidence>
<evidence type="ECO:0000256" key="6">
    <source>
        <dbReference type="ARBA" id="ARBA00023242"/>
    </source>
</evidence>
<dbReference type="KEGG" id="ccin:107270157"/>
<keyword evidence="11" id="KW-1185">Reference proteome</keyword>
<gene>
    <name evidence="12" type="primary">LOC107270157</name>
</gene>
<feature type="DNA-binding region" description="Homeobox" evidence="7">
    <location>
        <begin position="224"/>
        <end position="283"/>
    </location>
</feature>
<reference evidence="12" key="1">
    <citation type="submission" date="2025-08" db="UniProtKB">
        <authorList>
            <consortium name="RefSeq"/>
        </authorList>
    </citation>
    <scope>IDENTIFICATION</scope>
</reference>
<evidence type="ECO:0000256" key="9">
    <source>
        <dbReference type="SAM" id="MobiDB-lite"/>
    </source>
</evidence>
<keyword evidence="4 7" id="KW-0238">DNA-binding</keyword>
<feature type="compositionally biased region" description="Polar residues" evidence="9">
    <location>
        <begin position="151"/>
        <end position="171"/>
    </location>
</feature>
<dbReference type="PROSITE" id="PS00027">
    <property type="entry name" value="HOMEOBOX_1"/>
    <property type="match status" value="1"/>
</dbReference>
<keyword evidence="5 7" id="KW-0371">Homeobox</keyword>
<accession>A0AAJ7C2N6</accession>
<dbReference type="GO" id="GO:0000981">
    <property type="term" value="F:DNA-binding transcription factor activity, RNA polymerase II-specific"/>
    <property type="evidence" value="ECO:0007669"/>
    <property type="project" value="InterPro"/>
</dbReference>
<dbReference type="GO" id="GO:0000978">
    <property type="term" value="F:RNA polymerase II cis-regulatory region sequence-specific DNA binding"/>
    <property type="evidence" value="ECO:0007669"/>
    <property type="project" value="TreeGrafter"/>
</dbReference>
<dbReference type="SUPFAM" id="SSF46689">
    <property type="entry name" value="Homeodomain-like"/>
    <property type="match status" value="1"/>
</dbReference>
<feature type="region of interest" description="Disordered" evidence="9">
    <location>
        <begin position="89"/>
        <end position="123"/>
    </location>
</feature>
<dbReference type="GeneID" id="107270157"/>
<evidence type="ECO:0000256" key="1">
    <source>
        <dbReference type="ARBA" id="ARBA00004123"/>
    </source>
</evidence>
<comment type="similarity">
    <text evidence="2">Belongs to the Antp homeobox family.</text>
</comment>
<dbReference type="InterPro" id="IPR017970">
    <property type="entry name" value="Homeobox_CS"/>
</dbReference>
<dbReference type="GO" id="GO:0000122">
    <property type="term" value="P:negative regulation of transcription by RNA polymerase II"/>
    <property type="evidence" value="ECO:0007669"/>
    <property type="project" value="TreeGrafter"/>
</dbReference>
<dbReference type="InterPro" id="IPR009057">
    <property type="entry name" value="Homeodomain-like_sf"/>
</dbReference>
<sequence>MTSSAYFANSETGYWPYQPISDGRPGDQTLFHGSAGYQVPQQPSPSGYVTRSSQEVTPPSSLLETLLRHGKEAIGDGYVNSNVKSTGQAAPATVTHIPCQTPPYTPSSSSDRTSPLSGLLGDSVNPERFQHQQQPDIRIGYRQPYQGYSAPAQTGNCATSMMTPTSPTGFETMQPGYPSYGNNNNGKGSPKESSDFGEDPPQRQVDYPWMKSNYSNADVGGVGQKRTRQTYTRFQTLELEKEFHFNRYLTRRRRIEIAHALCLTERQIKIWFQNRRMKAKKDGKMGFNPLDSNVPEELNTNQPPTGESLLLNGGNGSTSMMMQSNPNQKGTNQQQNSLHQHQQQQQQLHAAYLSYHQQQGPYAGQDYARQQQNYGQPTKLELHSGS</sequence>
<name>A0AAJ7C2N6_CEPCN</name>
<keyword evidence="3" id="KW-0217">Developmental protein</keyword>
<dbReference type="PRINTS" id="PR00024">
    <property type="entry name" value="HOMEOBOX"/>
</dbReference>
<dbReference type="AlphaFoldDB" id="A0AAJ7C2N6"/>
<feature type="region of interest" description="Disordered" evidence="9">
    <location>
        <begin position="283"/>
        <end position="348"/>
    </location>
</feature>
<dbReference type="FunFam" id="1.10.10.60:FF:000055">
    <property type="entry name" value="Homeobox protein Hox-A5"/>
    <property type="match status" value="1"/>
</dbReference>
<protein>
    <submittedName>
        <fullName evidence="12">Homeobox protein Hox-A5-like</fullName>
    </submittedName>
</protein>
<dbReference type="Proteomes" id="UP000694920">
    <property type="component" value="Unplaced"/>
</dbReference>
<dbReference type="PROSITE" id="PS50071">
    <property type="entry name" value="HOMEOBOX_2"/>
    <property type="match status" value="1"/>
</dbReference>
<evidence type="ECO:0000313" key="11">
    <source>
        <dbReference type="Proteomes" id="UP000694920"/>
    </source>
</evidence>
<dbReference type="GO" id="GO:0009952">
    <property type="term" value="P:anterior/posterior pattern specification"/>
    <property type="evidence" value="ECO:0007669"/>
    <property type="project" value="TreeGrafter"/>
</dbReference>
<evidence type="ECO:0000256" key="4">
    <source>
        <dbReference type="ARBA" id="ARBA00023125"/>
    </source>
</evidence>